<dbReference type="InterPro" id="IPR003961">
    <property type="entry name" value="FN3_dom"/>
</dbReference>
<protein>
    <submittedName>
        <fullName evidence="3">FG-GAP repeat protein</fullName>
    </submittedName>
</protein>
<name>D1CB51_THET1</name>
<evidence type="ECO:0000256" key="1">
    <source>
        <dbReference type="SAM" id="SignalP"/>
    </source>
</evidence>
<dbReference type="Pfam" id="PF21254">
    <property type="entry name" value="AGA-YXIM_GBD"/>
    <property type="match status" value="1"/>
</dbReference>
<keyword evidence="1" id="KW-0732">Signal</keyword>
<dbReference type="InterPro" id="IPR008979">
    <property type="entry name" value="Galactose-bd-like_sf"/>
</dbReference>
<dbReference type="PANTHER" id="PTHR43118:SF1">
    <property type="entry name" value="RHAMNOGALACTURONAN LYASE (EUROFUNG)"/>
    <property type="match status" value="1"/>
</dbReference>
<feature type="signal peptide" evidence="1">
    <location>
        <begin position="1"/>
        <end position="23"/>
    </location>
</feature>
<accession>D1CB51</accession>
<feature type="chain" id="PRO_5003021952" evidence="1">
    <location>
        <begin position="24"/>
        <end position="1065"/>
    </location>
</feature>
<feature type="domain" description="Fibronectin type-III" evidence="2">
    <location>
        <begin position="167"/>
        <end position="257"/>
    </location>
</feature>
<dbReference type="STRING" id="525904.Tter_1100"/>
<dbReference type="Pfam" id="PF18370">
    <property type="entry name" value="RGI_lyase"/>
    <property type="match status" value="1"/>
</dbReference>
<feature type="domain" description="Fibronectin type-III" evidence="2">
    <location>
        <begin position="264"/>
        <end position="353"/>
    </location>
</feature>
<evidence type="ECO:0000313" key="3">
    <source>
        <dbReference type="EMBL" id="ACZ42016.1"/>
    </source>
</evidence>
<dbReference type="Proteomes" id="UP000000323">
    <property type="component" value="Chromosome 1"/>
</dbReference>
<reference evidence="4" key="1">
    <citation type="journal article" date="2010" name="Stand. Genomic Sci.">
        <title>Complete genome sequence of 'Thermobaculum terrenum' type strain (YNP1).</title>
        <authorList>
            <person name="Kiss H."/>
            <person name="Cleland D."/>
            <person name="Lapidus A."/>
            <person name="Lucas S."/>
            <person name="Glavina Del Rio T."/>
            <person name="Nolan M."/>
            <person name="Tice H."/>
            <person name="Han C."/>
            <person name="Goodwin L."/>
            <person name="Pitluck S."/>
            <person name="Liolios K."/>
            <person name="Ivanova N."/>
            <person name="Mavromatis K."/>
            <person name="Ovchinnikova G."/>
            <person name="Pati A."/>
            <person name="Chen A."/>
            <person name="Palaniappan K."/>
            <person name="Land M."/>
            <person name="Hauser L."/>
            <person name="Chang Y."/>
            <person name="Jeffries C."/>
            <person name="Lu M."/>
            <person name="Brettin T."/>
            <person name="Detter J."/>
            <person name="Goker M."/>
            <person name="Tindall B."/>
            <person name="Beck B."/>
            <person name="McDermott T."/>
            <person name="Woyke T."/>
            <person name="Bristow J."/>
            <person name="Eisen J."/>
            <person name="Markowitz V."/>
            <person name="Hugenholtz P."/>
            <person name="Kyrpides N."/>
            <person name="Klenk H."/>
            <person name="Cheng J."/>
        </authorList>
    </citation>
    <scope>NUCLEOTIDE SEQUENCE [LARGE SCALE GENOMIC DNA]</scope>
    <source>
        <strain evidence="4">ATCC BAA-798 / YNP1</strain>
    </source>
</reference>
<dbReference type="PANTHER" id="PTHR43118">
    <property type="entry name" value="RHAMNOGALACTURONAN LYASE (EUROFUNG)"/>
    <property type="match status" value="1"/>
</dbReference>
<dbReference type="InterPro" id="IPR013783">
    <property type="entry name" value="Ig-like_fold"/>
</dbReference>
<dbReference type="InterPro" id="IPR028994">
    <property type="entry name" value="Integrin_alpha_N"/>
</dbReference>
<dbReference type="InterPro" id="IPR034641">
    <property type="entry name" value="RGL11"/>
</dbReference>
<dbReference type="eggNOG" id="COG3401">
    <property type="taxonomic scope" value="Bacteria"/>
</dbReference>
<dbReference type="RefSeq" id="WP_012875051.1">
    <property type="nucleotide sequence ID" value="NC_013525.1"/>
</dbReference>
<dbReference type="InterPro" id="IPR036116">
    <property type="entry name" value="FN3_sf"/>
</dbReference>
<keyword evidence="4" id="KW-1185">Reference proteome</keyword>
<dbReference type="CDD" id="cd00063">
    <property type="entry name" value="FN3"/>
    <property type="match status" value="1"/>
</dbReference>
<dbReference type="SUPFAM" id="SSF49785">
    <property type="entry name" value="Galactose-binding domain-like"/>
    <property type="match status" value="1"/>
</dbReference>
<evidence type="ECO:0000313" key="4">
    <source>
        <dbReference type="Proteomes" id="UP000000323"/>
    </source>
</evidence>
<dbReference type="Gene3D" id="2.60.40.10">
    <property type="entry name" value="Immunoglobulins"/>
    <property type="match status" value="3"/>
</dbReference>
<dbReference type="Gene3D" id="2.60.120.430">
    <property type="entry name" value="Galactose-binding lectin"/>
    <property type="match status" value="1"/>
</dbReference>
<dbReference type="PROSITE" id="PS50853">
    <property type="entry name" value="FN3"/>
    <property type="match status" value="2"/>
</dbReference>
<dbReference type="InterPro" id="IPR041624">
    <property type="entry name" value="RGI_lyase"/>
</dbReference>
<evidence type="ECO:0000259" key="2">
    <source>
        <dbReference type="PROSITE" id="PS50853"/>
    </source>
</evidence>
<dbReference type="CDD" id="cd10318">
    <property type="entry name" value="RGL11"/>
    <property type="match status" value="1"/>
</dbReference>
<proteinExistence type="predicted"/>
<dbReference type="InterPro" id="IPR049033">
    <property type="entry name" value="AGA-YXIM_GBD"/>
</dbReference>
<dbReference type="EMBL" id="CP001825">
    <property type="protein sequence ID" value="ACZ42016.1"/>
    <property type="molecule type" value="Genomic_DNA"/>
</dbReference>
<dbReference type="SUPFAM" id="SSF49265">
    <property type="entry name" value="Fibronectin type III"/>
    <property type="match status" value="1"/>
</dbReference>
<organism evidence="3 4">
    <name type="scientific">Thermobaculum terrenum (strain ATCC BAA-798 / CCMEE 7001 / YNP1)</name>
    <dbReference type="NCBI Taxonomy" id="525904"/>
    <lineage>
        <taxon>Bacteria</taxon>
        <taxon>Bacillati</taxon>
        <taxon>Chloroflexota</taxon>
        <taxon>Chloroflexia</taxon>
        <taxon>Candidatus Thermobaculales</taxon>
        <taxon>Candidatus Thermobaculaceae</taxon>
        <taxon>Thermobaculum</taxon>
    </lineage>
</organism>
<sequence>MYSRTLVITLFLIAMLPIRITHAASTSTQSWMFDFGCDNSPVAEGYIQVSNTMLYDTTRGYGLDRETSCRDRGTPDPVRRDFTNSSNYNFLLDVPNGDYQVTIIAGDAIASNNTSVMLEGQNVGTISSRSGSFGELTTVTRVMDTQLTMGFGRDGRVNGVIVIAIPYPTGLRLEDRVLIPDPSVTISWNPVEEAINYNIYRAEGNDGFERIGSTTKSSYVDTTVELGLSYRYAVTQVNSRGIESAKSNVLTINMWDESHPAPRAPQGIELDTATRDALEFSWNPVDDAILYYVYRSKNPTGPFERIGAISEAQYRDNLNPTINYYYQVRAVGIGGLSLPSETLKTPITKTPIRRMEKISRAPIAVHTDNGILVSWRLLASDPPNIAFDVYRNGHKINKSPIRDRTNYLDRSGDTEAVYTVKPIVRGHIWGKIESTTVWEKNYLDVPLHKPQGGVTPDGVEYTYSANDASVGDLDGDGDYEIVLKWDPSNSKDNSQAGYTGEVLLDAYELDGSLLWRINLGKNIRAGAHYTQFLVYDFDGDGKAEVVAKTADGTIDGTGRVIGDPNADYRNSEGRILEGPEYLTVFDGLTGRALATTNYDPPRGNVCDWGDCYGNRVDRFLAGVAYLDGQNPSFIMARGYYTRTVLVAYNWRDNKITKLWKFDSATPGYESYAGQGNHQLSVGDVDNDGRDEIIYGSMAIDDDGSPMYSTGLGHGDAMHLGDLDPQRPGLEVFQVHENANSPYGYEMHDAATGEILWGVRTGIDTGRGLAADIDPRYIGYEAWAVKGEWNSPTGGLHTANGDKISDNIPPANFAIWWDGDLTREILDHNWSQEQYVGVGTIGKWDYEHEKMVNLLTAHGTYSNNGTKGNPSLQADIFGDWREEVIWRTEDSSALRIYTTPYPTEYRFVTLMQDPIYRLGIAWQNVGYNQPPHTSFYLGSGMPKPSWKPLSTDEPIKVKLDLYPNRITHTNEKHNTLRALIRFPADIQGDVVAANSIHLLVDGDDLSPKNSRFGKVISKGNAILVPFRMNDLVNAAAEYTGKVEITILGYTQEGKTFWGTALIRVGE</sequence>
<gene>
    <name evidence="3" type="ordered locus">Tter_1100</name>
</gene>
<dbReference type="AlphaFoldDB" id="D1CB51"/>
<dbReference type="Pfam" id="PF21348">
    <property type="entry name" value="RGL11_C"/>
    <property type="match status" value="1"/>
</dbReference>
<dbReference type="SMART" id="SM00060">
    <property type="entry name" value="FN3"/>
    <property type="match status" value="2"/>
</dbReference>
<dbReference type="CAZy" id="PL11">
    <property type="family name" value="Polysaccharide Lyase Family 11"/>
</dbReference>
<dbReference type="SUPFAM" id="SSF69318">
    <property type="entry name" value="Integrin alpha N-terminal domain"/>
    <property type="match status" value="1"/>
</dbReference>
<dbReference type="HOGENOM" id="CLU_002616_2_1_0"/>
<dbReference type="InterPro" id="IPR049366">
    <property type="entry name" value="RGL11_C"/>
</dbReference>
<dbReference type="KEGG" id="ttr:Tter_1100"/>